<dbReference type="InterPro" id="IPR035965">
    <property type="entry name" value="PAS-like_dom_sf"/>
</dbReference>
<proteinExistence type="predicted"/>
<dbReference type="SUPFAM" id="SSF55785">
    <property type="entry name" value="PYP-like sensor domain (PAS domain)"/>
    <property type="match status" value="2"/>
</dbReference>
<dbReference type="PANTHER" id="PTHR44757:SF2">
    <property type="entry name" value="BIOFILM ARCHITECTURE MAINTENANCE PROTEIN MBAA"/>
    <property type="match status" value="1"/>
</dbReference>
<feature type="domain" description="EAL" evidence="3">
    <location>
        <begin position="488"/>
        <end position="741"/>
    </location>
</feature>
<dbReference type="Gene3D" id="3.30.70.270">
    <property type="match status" value="1"/>
</dbReference>
<dbReference type="InterPro" id="IPR013656">
    <property type="entry name" value="PAS_4"/>
</dbReference>
<dbReference type="CDD" id="cd00130">
    <property type="entry name" value="PAS"/>
    <property type="match status" value="2"/>
</dbReference>
<dbReference type="PROSITE" id="PS50113">
    <property type="entry name" value="PAC"/>
    <property type="match status" value="1"/>
</dbReference>
<name>A0ABM8FP03_9BACT</name>
<dbReference type="InterPro" id="IPR000700">
    <property type="entry name" value="PAS-assoc_C"/>
</dbReference>
<evidence type="ECO:0000313" key="6">
    <source>
        <dbReference type="Proteomes" id="UP001321445"/>
    </source>
</evidence>
<dbReference type="InterPro" id="IPR029787">
    <property type="entry name" value="Nucleotide_cyclase"/>
</dbReference>
<dbReference type="InterPro" id="IPR043128">
    <property type="entry name" value="Rev_trsase/Diguanyl_cyclase"/>
</dbReference>
<dbReference type="SUPFAM" id="SSF141868">
    <property type="entry name" value="EAL domain-like"/>
    <property type="match status" value="1"/>
</dbReference>
<dbReference type="PANTHER" id="PTHR44757">
    <property type="entry name" value="DIGUANYLATE CYCLASE DGCP"/>
    <property type="match status" value="1"/>
</dbReference>
<dbReference type="SMART" id="SM00267">
    <property type="entry name" value="GGDEF"/>
    <property type="match status" value="1"/>
</dbReference>
<dbReference type="SMART" id="SM00052">
    <property type="entry name" value="EAL"/>
    <property type="match status" value="1"/>
</dbReference>
<feature type="domain" description="PAS" evidence="1">
    <location>
        <begin position="68"/>
        <end position="139"/>
    </location>
</feature>
<dbReference type="NCBIfam" id="TIGR00254">
    <property type="entry name" value="GGDEF"/>
    <property type="match status" value="1"/>
</dbReference>
<keyword evidence="6" id="KW-1185">Reference proteome</keyword>
<feature type="domain" description="PAS" evidence="1">
    <location>
        <begin position="190"/>
        <end position="232"/>
    </location>
</feature>
<dbReference type="CDD" id="cd01949">
    <property type="entry name" value="GGDEF"/>
    <property type="match status" value="1"/>
</dbReference>
<accession>A0ABM8FP03</accession>
<protein>
    <submittedName>
        <fullName evidence="5">Uncharacterized protein</fullName>
    </submittedName>
</protein>
<evidence type="ECO:0000259" key="1">
    <source>
        <dbReference type="PROSITE" id="PS50112"/>
    </source>
</evidence>
<dbReference type="Pfam" id="PF13426">
    <property type="entry name" value="PAS_9"/>
    <property type="match status" value="1"/>
</dbReference>
<evidence type="ECO:0000259" key="4">
    <source>
        <dbReference type="PROSITE" id="PS50887"/>
    </source>
</evidence>
<dbReference type="Pfam" id="PF00563">
    <property type="entry name" value="EAL"/>
    <property type="match status" value="1"/>
</dbReference>
<feature type="domain" description="GGDEF" evidence="4">
    <location>
        <begin position="346"/>
        <end position="479"/>
    </location>
</feature>
<dbReference type="InterPro" id="IPR035919">
    <property type="entry name" value="EAL_sf"/>
</dbReference>
<dbReference type="InterPro" id="IPR000160">
    <property type="entry name" value="GGDEF_dom"/>
</dbReference>
<reference evidence="5 6" key="1">
    <citation type="submission" date="2023-03" db="EMBL/GenBank/DDBJ databases">
        <title>Description of Hydrogenimonas sp. ISO32.</title>
        <authorList>
            <person name="Mino S."/>
            <person name="Fukazawa S."/>
            <person name="Sawabe T."/>
        </authorList>
    </citation>
    <scope>NUCLEOTIDE SEQUENCE [LARGE SCALE GENOMIC DNA]</scope>
    <source>
        <strain evidence="5 6">ISO32</strain>
    </source>
</reference>
<dbReference type="EMBL" id="AP027370">
    <property type="protein sequence ID" value="BDY13366.1"/>
    <property type="molecule type" value="Genomic_DNA"/>
</dbReference>
<dbReference type="Pfam" id="PF00990">
    <property type="entry name" value="GGDEF"/>
    <property type="match status" value="1"/>
</dbReference>
<dbReference type="PROSITE" id="PS50112">
    <property type="entry name" value="PAS"/>
    <property type="match status" value="2"/>
</dbReference>
<dbReference type="CDD" id="cd01948">
    <property type="entry name" value="EAL"/>
    <property type="match status" value="1"/>
</dbReference>
<dbReference type="InterPro" id="IPR052155">
    <property type="entry name" value="Biofilm_reg_signaling"/>
</dbReference>
<evidence type="ECO:0000313" key="5">
    <source>
        <dbReference type="EMBL" id="BDY13366.1"/>
    </source>
</evidence>
<dbReference type="SMART" id="SM00091">
    <property type="entry name" value="PAS"/>
    <property type="match status" value="2"/>
</dbReference>
<organism evidence="5 6">
    <name type="scientific">Hydrogenimonas cancrithermarum</name>
    <dbReference type="NCBI Taxonomy" id="2993563"/>
    <lineage>
        <taxon>Bacteria</taxon>
        <taxon>Pseudomonadati</taxon>
        <taxon>Campylobacterota</taxon>
        <taxon>Epsilonproteobacteria</taxon>
        <taxon>Campylobacterales</taxon>
        <taxon>Hydrogenimonadaceae</taxon>
        <taxon>Hydrogenimonas</taxon>
    </lineage>
</organism>
<evidence type="ECO:0000259" key="2">
    <source>
        <dbReference type="PROSITE" id="PS50113"/>
    </source>
</evidence>
<dbReference type="InterPro" id="IPR001633">
    <property type="entry name" value="EAL_dom"/>
</dbReference>
<evidence type="ECO:0000259" key="3">
    <source>
        <dbReference type="PROSITE" id="PS50883"/>
    </source>
</evidence>
<dbReference type="InterPro" id="IPR000014">
    <property type="entry name" value="PAS"/>
</dbReference>
<dbReference type="Gene3D" id="3.30.450.20">
    <property type="entry name" value="PAS domain"/>
    <property type="match status" value="2"/>
</dbReference>
<sequence length="741" mass="85190">MHRLLQRLLKKCGVDENTAPGYDAWRTFLEKVDAIFVYNDEERYLLERSLEISSEEMQQFLEASRENYQQRISALINVIPDLIFYVDEDGKYLDVFSQGKDDLLYLPREQIIGRRIDEIFPSAYARDFYETTREAIESNTLQILNYSMKTKGERRFFEARVMPTNIKENGKRTTIAIVRDMTAEKKSIEYLNVIKKIFEDATEGIFIASLDGSYFEVNEAFCTMLGIPCEKLERIDLQGLARFFTAQTFETISKSLETEGCFHGEVVVLREDASNLLAWLTVDTVYNEQHVANYHVAMLTDISELQKSREKLRYTATHDALTKLPNRMLLFEKLDEALSRARRTGRSGALFFIDLDNFKEINDTMGHSAGDMVLIECANRIRSLLRDSDIFGRLGGDEFLLIVENFKCVDGSIRVAEKVIGALNRPFRVGDVEYDLGSSIGIVIFPDDSDEREELVQYADMAMYRAKEQGKNRFHFYSRALDNDVKRHYRIERALKEALADERFFLLFQPQIALRDGDVTGVEALLRIDERVMGRMSPAEFIPVAEESDLILKIGKWVFEACCRQIAAWRKREGIHDLTVAVNLSRRQLMDEGWAHFVAETLQTYEIDPGRIEFEITETTFVHIRKRGYETIKRLQALGCRFSIDDFGTGYSSLANLKQFTVDKLKIDKSFIDEIVENDSDRAIVRASVALAHALGLSVIAEGVESEKQKRILAQMGCDEIQGYLFSRPVKPEEIPPLLSR</sequence>
<dbReference type="RefSeq" id="WP_286336321.1">
    <property type="nucleotide sequence ID" value="NZ_AP027370.1"/>
</dbReference>
<dbReference type="Gene3D" id="3.20.20.450">
    <property type="entry name" value="EAL domain"/>
    <property type="match status" value="1"/>
</dbReference>
<dbReference type="PROSITE" id="PS50883">
    <property type="entry name" value="EAL"/>
    <property type="match status" value="1"/>
</dbReference>
<gene>
    <name evidence="5" type="ORF">HCR_16780</name>
</gene>
<dbReference type="SUPFAM" id="SSF55073">
    <property type="entry name" value="Nucleotide cyclase"/>
    <property type="match status" value="1"/>
</dbReference>
<feature type="domain" description="PAC" evidence="2">
    <location>
        <begin position="262"/>
        <end position="314"/>
    </location>
</feature>
<dbReference type="PROSITE" id="PS50887">
    <property type="entry name" value="GGDEF"/>
    <property type="match status" value="1"/>
</dbReference>
<dbReference type="Pfam" id="PF08448">
    <property type="entry name" value="PAS_4"/>
    <property type="match status" value="1"/>
</dbReference>
<dbReference type="NCBIfam" id="TIGR00229">
    <property type="entry name" value="sensory_box"/>
    <property type="match status" value="2"/>
</dbReference>
<dbReference type="Proteomes" id="UP001321445">
    <property type="component" value="Chromosome"/>
</dbReference>